<dbReference type="EMBL" id="OZ075117">
    <property type="protein sequence ID" value="CAL5079915.1"/>
    <property type="molecule type" value="Genomic_DNA"/>
</dbReference>
<proteinExistence type="predicted"/>
<dbReference type="InterPro" id="IPR000535">
    <property type="entry name" value="MSP_dom"/>
</dbReference>
<dbReference type="GO" id="GO:0030659">
    <property type="term" value="C:cytoplasmic vesicle membrane"/>
    <property type="evidence" value="ECO:0007669"/>
    <property type="project" value="UniProtKB-SubCell"/>
</dbReference>
<dbReference type="InterPro" id="IPR008962">
    <property type="entry name" value="PapD-like_sf"/>
</dbReference>
<dbReference type="AlphaFoldDB" id="A0ABC9FPJ5"/>
<organism evidence="7 8">
    <name type="scientific">Urochloa decumbens</name>
    <dbReference type="NCBI Taxonomy" id="240449"/>
    <lineage>
        <taxon>Eukaryota</taxon>
        <taxon>Viridiplantae</taxon>
        <taxon>Streptophyta</taxon>
        <taxon>Embryophyta</taxon>
        <taxon>Tracheophyta</taxon>
        <taxon>Spermatophyta</taxon>
        <taxon>Magnoliopsida</taxon>
        <taxon>Liliopsida</taxon>
        <taxon>Poales</taxon>
        <taxon>Poaceae</taxon>
        <taxon>PACMAD clade</taxon>
        <taxon>Panicoideae</taxon>
        <taxon>Panicodae</taxon>
        <taxon>Paniceae</taxon>
        <taxon>Melinidinae</taxon>
        <taxon>Urochloa</taxon>
    </lineage>
</organism>
<dbReference type="InterPro" id="IPR001680">
    <property type="entry name" value="WD40_rpt"/>
</dbReference>
<evidence type="ECO:0000259" key="6">
    <source>
        <dbReference type="PROSITE" id="PS50202"/>
    </source>
</evidence>
<dbReference type="InterPro" id="IPR036322">
    <property type="entry name" value="WD40_repeat_dom_sf"/>
</dbReference>
<keyword evidence="8" id="KW-1185">Reference proteome</keyword>
<comment type="subcellular location">
    <subcellularLocation>
        <location evidence="1">Cytoplasmic vesicle membrane</location>
    </subcellularLocation>
</comment>
<dbReference type="Gene3D" id="2.130.10.10">
    <property type="entry name" value="YVTN repeat-like/Quinoprotein amine dehydrogenase"/>
    <property type="match status" value="2"/>
</dbReference>
<dbReference type="SUPFAM" id="SSF49354">
    <property type="entry name" value="PapD-like"/>
    <property type="match status" value="1"/>
</dbReference>
<evidence type="ECO:0000256" key="2">
    <source>
        <dbReference type="ARBA" id="ARBA00022574"/>
    </source>
</evidence>
<dbReference type="PROSITE" id="PS50082">
    <property type="entry name" value="WD_REPEATS_2"/>
    <property type="match status" value="4"/>
</dbReference>
<feature type="domain" description="MSP" evidence="6">
    <location>
        <begin position="202"/>
        <end position="323"/>
    </location>
</feature>
<evidence type="ECO:0000256" key="4">
    <source>
        <dbReference type="ARBA" id="ARBA00023329"/>
    </source>
</evidence>
<protein>
    <recommendedName>
        <fullName evidence="6">MSP domain-containing protein</fullName>
    </recommendedName>
</protein>
<dbReference type="PROSITE" id="PS50294">
    <property type="entry name" value="WD_REPEATS_REGION"/>
    <property type="match status" value="2"/>
</dbReference>
<evidence type="ECO:0000256" key="3">
    <source>
        <dbReference type="ARBA" id="ARBA00022737"/>
    </source>
</evidence>
<evidence type="ECO:0000256" key="1">
    <source>
        <dbReference type="ARBA" id="ARBA00004156"/>
    </source>
</evidence>
<keyword evidence="2 5" id="KW-0853">WD repeat</keyword>
<dbReference type="Gene3D" id="2.60.40.10">
    <property type="entry name" value="Immunoglobulins"/>
    <property type="match status" value="1"/>
</dbReference>
<dbReference type="Pfam" id="PF00635">
    <property type="entry name" value="Motile_Sperm"/>
    <property type="match status" value="1"/>
</dbReference>
<dbReference type="PANTHER" id="PTHR19876:SF72">
    <property type="entry name" value="COATOMER WD ASSOCIATED REGION DOMAIN-CONTAINING PROTEIN"/>
    <property type="match status" value="1"/>
</dbReference>
<dbReference type="InterPro" id="IPR015943">
    <property type="entry name" value="WD40/YVTN_repeat-like_dom_sf"/>
</dbReference>
<dbReference type="Proteomes" id="UP001497457">
    <property type="component" value="Chromosome 7b"/>
</dbReference>
<reference evidence="7 8" key="2">
    <citation type="submission" date="2024-10" db="EMBL/GenBank/DDBJ databases">
        <authorList>
            <person name="Ryan C."/>
        </authorList>
    </citation>
    <scope>NUCLEOTIDE SEQUENCE [LARGE SCALE GENOMIC DNA]</scope>
</reference>
<dbReference type="SUPFAM" id="SSF50978">
    <property type="entry name" value="WD40 repeat-like"/>
    <property type="match status" value="1"/>
</dbReference>
<dbReference type="InterPro" id="IPR013783">
    <property type="entry name" value="Ig-like_fold"/>
</dbReference>
<evidence type="ECO:0000313" key="7">
    <source>
        <dbReference type="EMBL" id="CAL5079915.1"/>
    </source>
</evidence>
<dbReference type="InterPro" id="IPR020472">
    <property type="entry name" value="WD40_PAC1"/>
</dbReference>
<keyword evidence="4" id="KW-0968">Cytoplasmic vesicle</keyword>
<feature type="repeat" description="WD" evidence="5">
    <location>
        <begin position="533"/>
        <end position="565"/>
    </location>
</feature>
<feature type="repeat" description="WD" evidence="5">
    <location>
        <begin position="120"/>
        <end position="152"/>
    </location>
</feature>
<dbReference type="PROSITE" id="PS50202">
    <property type="entry name" value="MSP"/>
    <property type="match status" value="1"/>
</dbReference>
<feature type="repeat" description="WD" evidence="5">
    <location>
        <begin position="489"/>
        <end position="532"/>
    </location>
</feature>
<name>A0ABC9FPJ5_9POAL</name>
<feature type="repeat" description="WD" evidence="5">
    <location>
        <begin position="405"/>
        <end position="439"/>
    </location>
</feature>
<dbReference type="Pfam" id="PF00400">
    <property type="entry name" value="WD40"/>
    <property type="match status" value="6"/>
</dbReference>
<dbReference type="PANTHER" id="PTHR19876">
    <property type="entry name" value="COATOMER"/>
    <property type="match status" value="1"/>
</dbReference>
<reference evidence="8" key="1">
    <citation type="submission" date="2024-06" db="EMBL/GenBank/DDBJ databases">
        <authorList>
            <person name="Ryan C."/>
        </authorList>
    </citation>
    <scope>NUCLEOTIDE SEQUENCE [LARGE SCALE GENOMIC DNA]</scope>
</reference>
<sequence>MRELPNLPQKQNISLILRSSISGDRYTYTFTDDSECEQFFQDAKETGNPVHELKVEAVFSLQGDTTSMIWSLYSPTSLYTLSGHSDKVNCLDFFTLDDQQYLISGSQDCSAKEKTCVHTIDAFMSPVVSVISLPDTPYITTGSNDGTIHLWSSYRTTSSEDGSIHMWSSDSFRVVVEQLGEISIMDIDTISEESSTASSTELIQVDPPELRLPVVQGVSSTLKITNITDHHHVAFSIWSFNDTADYNALPNKGVLSPKSTQQVVVTRVAHEWVPADLKLEEVVFVKATVVVKGLSSTDVTYDMFDDTKQCRYVQPVRLDVVFVPSEIISKVRLPWTLDVHPAEPWIMMTQGDNHIHIWDYETRAITSAKFIARKNCIMAGCSSGLIYVYGYNPVEKNPVKKIRVLQRHSKSVNSLAIHATESYVLSASQDGKILIWDYEKEWELLKTFHAKSCVQHVAFNPKDTNMFAIAQDKIVKMWNLHSDDCKLELSGHSDLVLCLDYISLGDKLYLITGSQDKTAKIWDCETGSCVQTLERHMDVVKIACRHQDVRRLITGSRDGLVHLWKWDSTTICTFR</sequence>
<keyword evidence="3" id="KW-0677">Repeat</keyword>
<dbReference type="PRINTS" id="PR00320">
    <property type="entry name" value="GPROTEINBRPT"/>
</dbReference>
<evidence type="ECO:0000256" key="5">
    <source>
        <dbReference type="PROSITE-ProRule" id="PRU00221"/>
    </source>
</evidence>
<evidence type="ECO:0000313" key="8">
    <source>
        <dbReference type="Proteomes" id="UP001497457"/>
    </source>
</evidence>
<dbReference type="InterPro" id="IPR050844">
    <property type="entry name" value="Coatomer_complex_subunit"/>
</dbReference>
<dbReference type="SMART" id="SM00320">
    <property type="entry name" value="WD40"/>
    <property type="match status" value="7"/>
</dbReference>
<accession>A0ABC9FPJ5</accession>
<gene>
    <name evidence="7" type="ORF">URODEC1_LOCUS107853</name>
</gene>